<feature type="region of interest" description="Disordered" evidence="1">
    <location>
        <begin position="17"/>
        <end position="38"/>
    </location>
</feature>
<accession>A0ABU6SSX8</accession>
<sequence length="134" mass="15007">MERPRPPFLMRKLSVGGAAARPRLRARTTPFCDDQDGDNRAVEVARPRHSAPPEGNRSTYIKERAFTDAAAATGLDTKKAVDRVKASMPSRDDPVIRKQKEGRGVEHTRKRLTMTLFHVSGPRPSHFSSPIRHI</sequence>
<protein>
    <submittedName>
        <fullName evidence="2">Uncharacterized protein</fullName>
    </submittedName>
</protein>
<reference evidence="2 3" key="1">
    <citation type="journal article" date="2023" name="Plants (Basel)">
        <title>Bridging the Gap: Combining Genomics and Transcriptomics Approaches to Understand Stylosanthes scabra, an Orphan Legume from the Brazilian Caatinga.</title>
        <authorList>
            <person name="Ferreira-Neto J.R.C."/>
            <person name="da Silva M.D."/>
            <person name="Binneck E."/>
            <person name="de Melo N.F."/>
            <person name="da Silva R.H."/>
            <person name="de Melo A.L.T.M."/>
            <person name="Pandolfi V."/>
            <person name="Bustamante F.O."/>
            <person name="Brasileiro-Vidal A.C."/>
            <person name="Benko-Iseppon A.M."/>
        </authorList>
    </citation>
    <scope>NUCLEOTIDE SEQUENCE [LARGE SCALE GENOMIC DNA]</scope>
    <source>
        <tissue evidence="2">Leaves</tissue>
    </source>
</reference>
<dbReference type="Proteomes" id="UP001341840">
    <property type="component" value="Unassembled WGS sequence"/>
</dbReference>
<comment type="caution">
    <text evidence="2">The sequence shown here is derived from an EMBL/GenBank/DDBJ whole genome shotgun (WGS) entry which is preliminary data.</text>
</comment>
<name>A0ABU6SSX8_9FABA</name>
<feature type="region of interest" description="Disordered" evidence="1">
    <location>
        <begin position="80"/>
        <end position="105"/>
    </location>
</feature>
<keyword evidence="3" id="KW-1185">Reference proteome</keyword>
<dbReference type="EMBL" id="JASCZI010061757">
    <property type="protein sequence ID" value="MED6139440.1"/>
    <property type="molecule type" value="Genomic_DNA"/>
</dbReference>
<proteinExistence type="predicted"/>
<evidence type="ECO:0000313" key="2">
    <source>
        <dbReference type="EMBL" id="MED6139440.1"/>
    </source>
</evidence>
<organism evidence="2 3">
    <name type="scientific">Stylosanthes scabra</name>
    <dbReference type="NCBI Taxonomy" id="79078"/>
    <lineage>
        <taxon>Eukaryota</taxon>
        <taxon>Viridiplantae</taxon>
        <taxon>Streptophyta</taxon>
        <taxon>Embryophyta</taxon>
        <taxon>Tracheophyta</taxon>
        <taxon>Spermatophyta</taxon>
        <taxon>Magnoliopsida</taxon>
        <taxon>eudicotyledons</taxon>
        <taxon>Gunneridae</taxon>
        <taxon>Pentapetalae</taxon>
        <taxon>rosids</taxon>
        <taxon>fabids</taxon>
        <taxon>Fabales</taxon>
        <taxon>Fabaceae</taxon>
        <taxon>Papilionoideae</taxon>
        <taxon>50 kb inversion clade</taxon>
        <taxon>dalbergioids sensu lato</taxon>
        <taxon>Dalbergieae</taxon>
        <taxon>Pterocarpus clade</taxon>
        <taxon>Stylosanthes</taxon>
    </lineage>
</organism>
<evidence type="ECO:0000256" key="1">
    <source>
        <dbReference type="SAM" id="MobiDB-lite"/>
    </source>
</evidence>
<evidence type="ECO:0000313" key="3">
    <source>
        <dbReference type="Proteomes" id="UP001341840"/>
    </source>
</evidence>
<gene>
    <name evidence="2" type="ORF">PIB30_083871</name>
</gene>